<sequence length="257" mass="26483">MAMVVGTGTAASSAALRARASLGKRSWSLFGRVSSARDYRIPAPSRRSCRRLGGAPPPLMAPRGVVPYGSWIGSGQFEWGSADAGGDVNDVTSNSFKREQQQQQEGGEEEEEEEAKVAGSRRGSDRSSNRRHVMPAVGCSSGGDARRELNACDHIVPPAIGAAAGTLAVLAALGRGAAATLSSSVGTAAITAGALGGAVVGELVLGRAGEEDVETDADVERGMEEAAERVVQKLRAAKATGGLHRAHQEGHRISSRS</sequence>
<evidence type="ECO:0000256" key="1">
    <source>
        <dbReference type="SAM" id="MobiDB-lite"/>
    </source>
</evidence>
<dbReference type="AlphaFoldDB" id="A0A8J4EWU0"/>
<reference evidence="2" key="1">
    <citation type="journal article" date="2021" name="Proc. Natl. Acad. Sci. U.S.A.">
        <title>Three genomes in the algal genus Volvox reveal the fate of a haploid sex-determining region after a transition to homothallism.</title>
        <authorList>
            <person name="Yamamoto K."/>
            <person name="Hamaji T."/>
            <person name="Kawai-Toyooka H."/>
            <person name="Matsuzaki R."/>
            <person name="Takahashi F."/>
            <person name="Nishimura Y."/>
            <person name="Kawachi M."/>
            <person name="Noguchi H."/>
            <person name="Minakuchi Y."/>
            <person name="Umen J.G."/>
            <person name="Toyoda A."/>
            <person name="Nozaki H."/>
        </authorList>
    </citation>
    <scope>NUCLEOTIDE SEQUENCE</scope>
    <source>
        <strain evidence="2">NIES-3780</strain>
    </source>
</reference>
<gene>
    <name evidence="2" type="ORF">Vafri_6495</name>
</gene>
<proteinExistence type="predicted"/>
<feature type="region of interest" description="Disordered" evidence="1">
    <location>
        <begin position="82"/>
        <end position="143"/>
    </location>
</feature>
<name>A0A8J4EWU0_9CHLO</name>
<comment type="caution">
    <text evidence="2">The sequence shown here is derived from an EMBL/GenBank/DDBJ whole genome shotgun (WGS) entry which is preliminary data.</text>
</comment>
<evidence type="ECO:0000313" key="2">
    <source>
        <dbReference type="EMBL" id="GIL50285.1"/>
    </source>
</evidence>
<protein>
    <submittedName>
        <fullName evidence="2">Uncharacterized protein</fullName>
    </submittedName>
</protein>
<evidence type="ECO:0000313" key="3">
    <source>
        <dbReference type="Proteomes" id="UP000747399"/>
    </source>
</evidence>
<dbReference type="Proteomes" id="UP000747399">
    <property type="component" value="Unassembled WGS sequence"/>
</dbReference>
<accession>A0A8J4EWU0</accession>
<feature type="compositionally biased region" description="Basic and acidic residues" evidence="1">
    <location>
        <begin position="246"/>
        <end position="257"/>
    </location>
</feature>
<dbReference type="EMBL" id="BNCO01000008">
    <property type="protein sequence ID" value="GIL50285.1"/>
    <property type="molecule type" value="Genomic_DNA"/>
</dbReference>
<organism evidence="2 3">
    <name type="scientific">Volvox africanus</name>
    <dbReference type="NCBI Taxonomy" id="51714"/>
    <lineage>
        <taxon>Eukaryota</taxon>
        <taxon>Viridiplantae</taxon>
        <taxon>Chlorophyta</taxon>
        <taxon>core chlorophytes</taxon>
        <taxon>Chlorophyceae</taxon>
        <taxon>CS clade</taxon>
        <taxon>Chlamydomonadales</taxon>
        <taxon>Volvocaceae</taxon>
        <taxon>Volvox</taxon>
    </lineage>
</organism>
<keyword evidence="3" id="KW-1185">Reference proteome</keyword>
<feature type="region of interest" description="Disordered" evidence="1">
    <location>
        <begin position="238"/>
        <end position="257"/>
    </location>
</feature>